<keyword evidence="1" id="KW-0732">Signal</keyword>
<dbReference type="RefSeq" id="WP_171582570.1">
    <property type="nucleotide sequence ID" value="NZ_JAAVLX010000010.1"/>
</dbReference>
<keyword evidence="4" id="KW-1185">Reference proteome</keyword>
<organism evidence="3 4">
    <name type="scientific">Bradyrhizobium australiense</name>
    <dbReference type="NCBI Taxonomy" id="2721161"/>
    <lineage>
        <taxon>Bacteria</taxon>
        <taxon>Pseudomonadati</taxon>
        <taxon>Pseudomonadota</taxon>
        <taxon>Alphaproteobacteria</taxon>
        <taxon>Hyphomicrobiales</taxon>
        <taxon>Nitrobacteraceae</taxon>
        <taxon>Bradyrhizobium</taxon>
    </lineage>
</organism>
<dbReference type="AlphaFoldDB" id="A0A7Y4GX59"/>
<comment type="caution">
    <text evidence="3">The sequence shown here is derived from an EMBL/GenBank/DDBJ whole genome shotgun (WGS) entry which is preliminary data.</text>
</comment>
<evidence type="ECO:0000256" key="1">
    <source>
        <dbReference type="SAM" id="SignalP"/>
    </source>
</evidence>
<evidence type="ECO:0000259" key="2">
    <source>
        <dbReference type="Pfam" id="PF14534"/>
    </source>
</evidence>
<proteinExistence type="predicted"/>
<dbReference type="InterPro" id="IPR027843">
    <property type="entry name" value="DUF4440"/>
</dbReference>
<feature type="domain" description="DUF4440" evidence="2">
    <location>
        <begin position="32"/>
        <end position="133"/>
    </location>
</feature>
<dbReference type="SUPFAM" id="SSF54427">
    <property type="entry name" value="NTF2-like"/>
    <property type="match status" value="1"/>
</dbReference>
<dbReference type="Gene3D" id="3.10.450.50">
    <property type="match status" value="1"/>
</dbReference>
<feature type="chain" id="PRO_5030949507" evidence="1">
    <location>
        <begin position="22"/>
        <end position="146"/>
    </location>
</feature>
<gene>
    <name evidence="3" type="ORF">HCN58_27995</name>
</gene>
<protein>
    <submittedName>
        <fullName evidence="3">Nuclear transport factor 2 family protein</fullName>
    </submittedName>
</protein>
<evidence type="ECO:0000313" key="4">
    <source>
        <dbReference type="Proteomes" id="UP000544122"/>
    </source>
</evidence>
<dbReference type="Proteomes" id="UP000544122">
    <property type="component" value="Unassembled WGS sequence"/>
</dbReference>
<name>A0A7Y4GX59_9BRAD</name>
<dbReference type="InterPro" id="IPR032710">
    <property type="entry name" value="NTF2-like_dom_sf"/>
</dbReference>
<dbReference type="EMBL" id="JAAVLX010000010">
    <property type="protein sequence ID" value="NOJ43358.1"/>
    <property type="molecule type" value="Genomic_DNA"/>
</dbReference>
<accession>A0A7Y4GX59</accession>
<feature type="signal peptide" evidence="1">
    <location>
        <begin position="1"/>
        <end position="21"/>
    </location>
</feature>
<reference evidence="3 4" key="1">
    <citation type="submission" date="2020-03" db="EMBL/GenBank/DDBJ databases">
        <title>Bradyrhizobium diversity isolated from nodules of Indigofera sp.</title>
        <authorList>
            <person name="Klepa M."/>
            <person name="Helene L."/>
            <person name="Hungria M."/>
        </authorList>
    </citation>
    <scope>NUCLEOTIDE SEQUENCE [LARGE SCALE GENOMIC DNA]</scope>
    <source>
        <strain evidence="3 4">WSM 1791</strain>
    </source>
</reference>
<evidence type="ECO:0000313" key="3">
    <source>
        <dbReference type="EMBL" id="NOJ43358.1"/>
    </source>
</evidence>
<dbReference type="Pfam" id="PF14534">
    <property type="entry name" value="DUF4440"/>
    <property type="match status" value="1"/>
</dbReference>
<sequence length="146" mass="15820">MKRSVLFSLCIPLMSTAPAFAQDFKQEANKIASAYEGCYTKQDPACVAALYTKDGIFINPAGKHDVATAYANTFKAGFNKLEATVDEVWQVDNDTPAAMGKFHITGKSDKGDAVDASGTWTATYVKVDGQWKIRHLTAAPVPPKKD</sequence>